<evidence type="ECO:0000313" key="2">
    <source>
        <dbReference type="Proteomes" id="UP001589867"/>
    </source>
</evidence>
<protein>
    <submittedName>
        <fullName evidence="1">Uncharacterized protein</fullName>
    </submittedName>
</protein>
<sequence>MRPRPAVIASRIRSKTSKRVSNRTVAALRRIGLPLISVSALWKSTVMRRRRSVSIDSPYTAIDSRGRATAAFVAVSATARCAGGCPAEELVMGAASCTAYLASLDESDAARAVALAENLFDRVRPHAAVVTLGAPARLHPRRLAATNASCFLMFAAGAAHAGPWPDRPFGVGAVTSPRQTAPLRAQPHRGQGQPVLEAYCRATAWDYPAGAKVDSNPA</sequence>
<keyword evidence="2" id="KW-1185">Reference proteome</keyword>
<gene>
    <name evidence="1" type="ORF">ACFFIA_27880</name>
</gene>
<comment type="caution">
    <text evidence="1">The sequence shown here is derived from an EMBL/GenBank/DDBJ whole genome shotgun (WGS) entry which is preliminary data.</text>
</comment>
<accession>A0ABV6M9S9</accession>
<reference evidence="1 2" key="1">
    <citation type="submission" date="2024-09" db="EMBL/GenBank/DDBJ databases">
        <authorList>
            <person name="Sun Q."/>
            <person name="Mori K."/>
        </authorList>
    </citation>
    <scope>NUCLEOTIDE SEQUENCE [LARGE SCALE GENOMIC DNA]</scope>
    <source>
        <strain evidence="1 2">TBRC 3947</strain>
    </source>
</reference>
<proteinExistence type="predicted"/>
<evidence type="ECO:0000313" key="1">
    <source>
        <dbReference type="EMBL" id="MFC0531470.1"/>
    </source>
</evidence>
<dbReference type="RefSeq" id="WP_377255944.1">
    <property type="nucleotide sequence ID" value="NZ_JBHLUH010000060.1"/>
</dbReference>
<organism evidence="1 2">
    <name type="scientific">Phytohabitans kaempferiae</name>
    <dbReference type="NCBI Taxonomy" id="1620943"/>
    <lineage>
        <taxon>Bacteria</taxon>
        <taxon>Bacillati</taxon>
        <taxon>Actinomycetota</taxon>
        <taxon>Actinomycetes</taxon>
        <taxon>Micromonosporales</taxon>
        <taxon>Micromonosporaceae</taxon>
    </lineage>
</organism>
<name>A0ABV6M9S9_9ACTN</name>
<dbReference type="Proteomes" id="UP001589867">
    <property type="component" value="Unassembled WGS sequence"/>
</dbReference>
<dbReference type="EMBL" id="JBHLUH010000060">
    <property type="protein sequence ID" value="MFC0531470.1"/>
    <property type="molecule type" value="Genomic_DNA"/>
</dbReference>